<evidence type="ECO:0000256" key="4">
    <source>
        <dbReference type="ARBA" id="ARBA00022691"/>
    </source>
</evidence>
<dbReference type="PROSITE" id="PS00095">
    <property type="entry name" value="C5_MTASE_2"/>
    <property type="match status" value="1"/>
</dbReference>
<organism evidence="5">
    <name type="scientific">Amphimedon queenslandica</name>
    <name type="common">Sponge</name>
    <dbReference type="NCBI Taxonomy" id="400682"/>
    <lineage>
        <taxon>Eukaryota</taxon>
        <taxon>Metazoa</taxon>
        <taxon>Porifera</taxon>
        <taxon>Demospongiae</taxon>
        <taxon>Heteroscleromorpha</taxon>
        <taxon>Haplosclerida</taxon>
        <taxon>Niphatidae</taxon>
        <taxon>Amphimedon</taxon>
    </lineage>
</organism>
<dbReference type="GO" id="GO:0005634">
    <property type="term" value="C:nucleus"/>
    <property type="evidence" value="ECO:0007669"/>
    <property type="project" value="TreeGrafter"/>
</dbReference>
<evidence type="ECO:0000313" key="5">
    <source>
        <dbReference type="EnsemblMetazoa" id="Aqu2.1.26598_001"/>
    </source>
</evidence>
<dbReference type="STRING" id="400682.A0A1X7UGK9"/>
<dbReference type="GO" id="GO:0032259">
    <property type="term" value="P:methylation"/>
    <property type="evidence" value="ECO:0007669"/>
    <property type="project" value="UniProtKB-KW"/>
</dbReference>
<accession>A0A1X7UGK9</accession>
<dbReference type="InterPro" id="IPR031303">
    <property type="entry name" value="C5_meth_CS"/>
</dbReference>
<dbReference type="EC" id="2.1.1.37" evidence="1"/>
<dbReference type="EnsemblMetazoa" id="Aqu2.1.26598_001">
    <property type="protein sequence ID" value="Aqu2.1.26598_001"/>
    <property type="gene ID" value="Aqu2.1.26598"/>
</dbReference>
<dbReference type="OrthoDB" id="5376140at2759"/>
<dbReference type="GO" id="GO:0003677">
    <property type="term" value="F:DNA binding"/>
    <property type="evidence" value="ECO:0007669"/>
    <property type="project" value="TreeGrafter"/>
</dbReference>
<dbReference type="InterPro" id="IPR001525">
    <property type="entry name" value="C5_MeTfrase"/>
</dbReference>
<dbReference type="eggNOG" id="ENOG502QPKK">
    <property type="taxonomic scope" value="Eukaryota"/>
</dbReference>
<dbReference type="InterPro" id="IPR029063">
    <property type="entry name" value="SAM-dependent_MTases_sf"/>
</dbReference>
<dbReference type="PANTHER" id="PTHR10629">
    <property type="entry name" value="CYTOSINE-SPECIFIC METHYLTRANSFERASE"/>
    <property type="match status" value="1"/>
</dbReference>
<evidence type="ECO:0000256" key="2">
    <source>
        <dbReference type="ARBA" id="ARBA00022603"/>
    </source>
</evidence>
<protein>
    <recommendedName>
        <fullName evidence="1">DNA (cytosine-5-)-methyltransferase</fullName>
        <ecNumber evidence="1">2.1.1.37</ecNumber>
    </recommendedName>
</protein>
<dbReference type="PANTHER" id="PTHR10629:SF52">
    <property type="entry name" value="DNA (CYTOSINE-5)-METHYLTRANSFERASE 1"/>
    <property type="match status" value="1"/>
</dbReference>
<dbReference type="Pfam" id="PF00145">
    <property type="entry name" value="DNA_methylase"/>
    <property type="match status" value="1"/>
</dbReference>
<dbReference type="SUPFAM" id="SSF53335">
    <property type="entry name" value="S-adenosyl-L-methionine-dependent methyltransferases"/>
    <property type="match status" value="1"/>
</dbReference>
<dbReference type="GO" id="GO:0003886">
    <property type="term" value="F:DNA (cytosine-5-)-methyltransferase activity"/>
    <property type="evidence" value="ECO:0007669"/>
    <property type="project" value="UniProtKB-EC"/>
</dbReference>
<reference evidence="5" key="1">
    <citation type="submission" date="2017-05" db="UniProtKB">
        <authorList>
            <consortium name="EnsemblMetazoa"/>
        </authorList>
    </citation>
    <scope>IDENTIFICATION</scope>
</reference>
<dbReference type="GO" id="GO:0044027">
    <property type="term" value="P:negative regulation of gene expression via chromosomal CpG island methylation"/>
    <property type="evidence" value="ECO:0007669"/>
    <property type="project" value="TreeGrafter"/>
</dbReference>
<name>A0A1X7UGK9_AMPQE</name>
<dbReference type="AlphaFoldDB" id="A0A1X7UGK9"/>
<sequence>MLLYISFQLNKESYSIGDCVYLSPDTYSFPKVKKTSGTNTANKKQKKEEEEFDEFEYPEKYRKVSDYVKGSNIDSPSPFQIDCVMNPTHVFSPRACQLIVVVNDIKMRGNQHQPVLYDHICKEMNPLVAARMRYIPIGPGSDWRGLPNKCIRLSDGTTAPKLQYTHHDKKNGRAKNKSLRGVCSCATGQPCDSSYRQYMGPLYHGAYHIQAIDTIIGLGSMGGFVLHPEQHQVVSVRECARSQGFPDTFHFFGTILDKHRQVGNAVPPPLAKAIGLEIRDQ</sequence>
<dbReference type="InterPro" id="IPR050390">
    <property type="entry name" value="C5-Methyltransferase"/>
</dbReference>
<keyword evidence="2" id="KW-0489">Methyltransferase</keyword>
<keyword evidence="3" id="KW-0808">Transferase</keyword>
<keyword evidence="4" id="KW-0949">S-adenosyl-L-methionine</keyword>
<evidence type="ECO:0000256" key="1">
    <source>
        <dbReference type="ARBA" id="ARBA00011975"/>
    </source>
</evidence>
<dbReference type="Gene3D" id="3.90.120.10">
    <property type="entry name" value="DNA Methylase, subunit A, domain 2"/>
    <property type="match status" value="1"/>
</dbReference>
<proteinExistence type="predicted"/>
<dbReference type="InParanoid" id="A0A1X7UGK9"/>
<evidence type="ECO:0000256" key="3">
    <source>
        <dbReference type="ARBA" id="ARBA00022679"/>
    </source>
</evidence>